<gene>
    <name evidence="2" type="ORF">SAMN02745195_02332</name>
</gene>
<evidence type="ECO:0000256" key="1">
    <source>
        <dbReference type="SAM" id="Phobius"/>
    </source>
</evidence>
<evidence type="ECO:0000313" key="3">
    <source>
        <dbReference type="Proteomes" id="UP000184127"/>
    </source>
</evidence>
<evidence type="ECO:0000313" key="2">
    <source>
        <dbReference type="EMBL" id="SHF30856.1"/>
    </source>
</evidence>
<accession>A0A1M5AL16</accession>
<dbReference type="EMBL" id="FQUR01000024">
    <property type="protein sequence ID" value="SHF30856.1"/>
    <property type="molecule type" value="Genomic_DNA"/>
</dbReference>
<dbReference type="RefSeq" id="WP_268807567.1">
    <property type="nucleotide sequence ID" value="NZ_FQUR01000024.1"/>
</dbReference>
<feature type="transmembrane region" description="Helical" evidence="1">
    <location>
        <begin position="12"/>
        <end position="35"/>
    </location>
</feature>
<reference evidence="3" key="1">
    <citation type="submission" date="2016-11" db="EMBL/GenBank/DDBJ databases">
        <authorList>
            <person name="Varghese N."/>
            <person name="Submissions S."/>
        </authorList>
    </citation>
    <scope>NUCLEOTIDE SEQUENCE [LARGE SCALE GENOMIC DNA]</scope>
    <source>
        <strain evidence="3">DSM 18761</strain>
    </source>
</reference>
<keyword evidence="3" id="KW-1185">Reference proteome</keyword>
<name>A0A1M5AL16_9THEO</name>
<sequence length="41" mass="4296">MKGDENLNMLYTAGLAAGIFFGIVLGALIGLILSISKEVQN</sequence>
<organism evidence="2 3">
    <name type="scientific">Thermoanaerobacter uzonensis DSM 18761</name>
    <dbReference type="NCBI Taxonomy" id="1123369"/>
    <lineage>
        <taxon>Bacteria</taxon>
        <taxon>Bacillati</taxon>
        <taxon>Bacillota</taxon>
        <taxon>Clostridia</taxon>
        <taxon>Thermoanaerobacterales</taxon>
        <taxon>Thermoanaerobacteraceae</taxon>
        <taxon>Thermoanaerobacter</taxon>
    </lineage>
</organism>
<keyword evidence="1" id="KW-1133">Transmembrane helix</keyword>
<keyword evidence="1" id="KW-0472">Membrane</keyword>
<protein>
    <submittedName>
        <fullName evidence="2">Uncharacterized protein</fullName>
    </submittedName>
</protein>
<keyword evidence="1" id="KW-0812">Transmembrane</keyword>
<dbReference type="Proteomes" id="UP000184127">
    <property type="component" value="Unassembled WGS sequence"/>
</dbReference>
<proteinExistence type="predicted"/>
<dbReference type="AlphaFoldDB" id="A0A1M5AL16"/>